<dbReference type="Proteomes" id="UP000565724">
    <property type="component" value="Unassembled WGS sequence"/>
</dbReference>
<dbReference type="InterPro" id="IPR029068">
    <property type="entry name" value="Glyas_Bleomycin-R_OHBP_Dase"/>
</dbReference>
<protein>
    <submittedName>
        <fullName evidence="1">Glyoxalase</fullName>
    </submittedName>
</protein>
<comment type="caution">
    <text evidence="1">The sequence shown here is derived from an EMBL/GenBank/DDBJ whole genome shotgun (WGS) entry which is preliminary data.</text>
</comment>
<dbReference type="Gene3D" id="3.10.180.10">
    <property type="entry name" value="2,3-Dihydroxybiphenyl 1,2-Dioxygenase, domain 1"/>
    <property type="match status" value="2"/>
</dbReference>
<dbReference type="AlphaFoldDB" id="A0A7Y6A3M4"/>
<dbReference type="RefSeq" id="WP_175349026.1">
    <property type="nucleotide sequence ID" value="NZ_JABMCI010000070.1"/>
</dbReference>
<organism evidence="1 2">
    <name type="scientific">Cellulomonas humilata</name>
    <dbReference type="NCBI Taxonomy" id="144055"/>
    <lineage>
        <taxon>Bacteria</taxon>
        <taxon>Bacillati</taxon>
        <taxon>Actinomycetota</taxon>
        <taxon>Actinomycetes</taxon>
        <taxon>Micrococcales</taxon>
        <taxon>Cellulomonadaceae</taxon>
        <taxon>Cellulomonas</taxon>
    </lineage>
</organism>
<sequence length="208" mass="21497">MATIDSVLLGAADPSAAEHFYAAAFGPDLPVHVTATHEPTTGFRGFTLSLTVAQPADVRALVDAALDAGAVMLKPPTKSFWGYGSGVQAPDGTIWTIATSAKKDTGPATRDHEAVVLLLGVDDVAATKRFYVDRGLTVAKSFGHRYAEFEGGSGRVTLGLYGRRALAKTAGVDPEGSGSHRLAIVGDLGSFADPDGFAWQAASIGATH</sequence>
<reference evidence="1 2" key="1">
    <citation type="submission" date="2020-05" db="EMBL/GenBank/DDBJ databases">
        <title>Genome Sequencing of Type Strains.</title>
        <authorList>
            <person name="Lemaire J.F."/>
            <person name="Inderbitzin P."/>
            <person name="Gregorio O.A."/>
            <person name="Collins S.B."/>
            <person name="Wespe N."/>
            <person name="Knight-Connoni V."/>
        </authorList>
    </citation>
    <scope>NUCLEOTIDE SEQUENCE [LARGE SCALE GENOMIC DNA]</scope>
    <source>
        <strain evidence="1 2">ATCC 25174</strain>
    </source>
</reference>
<dbReference type="EMBL" id="JABMCI010000070">
    <property type="protein sequence ID" value="NUU19111.1"/>
    <property type="molecule type" value="Genomic_DNA"/>
</dbReference>
<dbReference type="PANTHER" id="PTHR36503">
    <property type="entry name" value="BLR2520 PROTEIN"/>
    <property type="match status" value="1"/>
</dbReference>
<evidence type="ECO:0000313" key="1">
    <source>
        <dbReference type="EMBL" id="NUU19111.1"/>
    </source>
</evidence>
<proteinExistence type="predicted"/>
<evidence type="ECO:0000313" key="2">
    <source>
        <dbReference type="Proteomes" id="UP000565724"/>
    </source>
</evidence>
<dbReference type="SUPFAM" id="SSF54593">
    <property type="entry name" value="Glyoxalase/Bleomycin resistance protein/Dihydroxybiphenyl dioxygenase"/>
    <property type="match status" value="2"/>
</dbReference>
<gene>
    <name evidence="1" type="ORF">HP550_17830</name>
</gene>
<keyword evidence="2" id="KW-1185">Reference proteome</keyword>
<accession>A0A7Y6A3M4</accession>
<name>A0A7Y6A3M4_9CELL</name>
<dbReference type="PANTHER" id="PTHR36503:SF1">
    <property type="entry name" value="BLR2520 PROTEIN"/>
    <property type="match status" value="1"/>
</dbReference>